<dbReference type="Proteomes" id="UP000530564">
    <property type="component" value="Unassembled WGS sequence"/>
</dbReference>
<dbReference type="InterPro" id="IPR002509">
    <property type="entry name" value="NODB_dom"/>
</dbReference>
<organism evidence="8 9">
    <name type="scientific">Phenylobacterium haematophilum</name>
    <dbReference type="NCBI Taxonomy" id="98513"/>
    <lineage>
        <taxon>Bacteria</taxon>
        <taxon>Pseudomonadati</taxon>
        <taxon>Pseudomonadota</taxon>
        <taxon>Alphaproteobacteria</taxon>
        <taxon>Caulobacterales</taxon>
        <taxon>Caulobacteraceae</taxon>
        <taxon>Phenylobacterium</taxon>
    </lineage>
</organism>
<comment type="caution">
    <text evidence="8">The sequence shown here is derived from an EMBL/GenBank/DDBJ whole genome shotgun (WGS) entry which is preliminary data.</text>
</comment>
<dbReference type="Gene3D" id="3.20.20.370">
    <property type="entry name" value="Glycoside hydrolase/deacetylase"/>
    <property type="match status" value="1"/>
</dbReference>
<gene>
    <name evidence="8" type="ORF">GGQ61_002412</name>
</gene>
<keyword evidence="9" id="KW-1185">Reference proteome</keyword>
<protein>
    <recommendedName>
        <fullName evidence="4">Chitooligosaccharide deacetylase</fullName>
    </recommendedName>
    <alternativeName>
        <fullName evidence="6">Nodulation protein B</fullName>
    </alternativeName>
</protein>
<proteinExistence type="inferred from homology"/>
<name>A0A840A073_9CAUL</name>
<dbReference type="AlphaFoldDB" id="A0A840A073"/>
<dbReference type="RefSeq" id="WP_183773021.1">
    <property type="nucleotide sequence ID" value="NZ_JACIDK010000003.1"/>
</dbReference>
<accession>A0A840A073</accession>
<dbReference type="EMBL" id="JACIDK010000003">
    <property type="protein sequence ID" value="MBB3891684.1"/>
    <property type="molecule type" value="Genomic_DNA"/>
</dbReference>
<dbReference type="CDD" id="cd10918">
    <property type="entry name" value="CE4_NodB_like_5s_6s"/>
    <property type="match status" value="1"/>
</dbReference>
<comment type="similarity">
    <text evidence="3">Belongs to the polysaccharide deacetylase family.</text>
</comment>
<dbReference type="InterPro" id="IPR051398">
    <property type="entry name" value="Polysacch_Deacetylase"/>
</dbReference>
<dbReference type="PROSITE" id="PS51677">
    <property type="entry name" value="NODB"/>
    <property type="match status" value="1"/>
</dbReference>
<reference evidence="8 9" key="1">
    <citation type="submission" date="2020-08" db="EMBL/GenBank/DDBJ databases">
        <title>Genomic Encyclopedia of Type Strains, Phase IV (KMG-IV): sequencing the most valuable type-strain genomes for metagenomic binning, comparative biology and taxonomic classification.</title>
        <authorList>
            <person name="Goeker M."/>
        </authorList>
    </citation>
    <scope>NUCLEOTIDE SEQUENCE [LARGE SCALE GENOMIC DNA]</scope>
    <source>
        <strain evidence="8 9">DSM 21793</strain>
    </source>
</reference>
<evidence type="ECO:0000256" key="2">
    <source>
        <dbReference type="ARBA" id="ARBA00004613"/>
    </source>
</evidence>
<evidence type="ECO:0000256" key="6">
    <source>
        <dbReference type="ARBA" id="ARBA00032976"/>
    </source>
</evidence>
<dbReference type="InterPro" id="IPR011330">
    <property type="entry name" value="Glyco_hydro/deAcase_b/a-brl"/>
</dbReference>
<dbReference type="PANTHER" id="PTHR34216:SF3">
    <property type="entry name" value="POLY-BETA-1,6-N-ACETYL-D-GLUCOSAMINE N-DEACETYLASE"/>
    <property type="match status" value="1"/>
</dbReference>
<evidence type="ECO:0000256" key="1">
    <source>
        <dbReference type="ARBA" id="ARBA00003236"/>
    </source>
</evidence>
<dbReference type="GO" id="GO:0005975">
    <property type="term" value="P:carbohydrate metabolic process"/>
    <property type="evidence" value="ECO:0007669"/>
    <property type="project" value="InterPro"/>
</dbReference>
<keyword evidence="5" id="KW-0732">Signal</keyword>
<evidence type="ECO:0000259" key="7">
    <source>
        <dbReference type="PROSITE" id="PS51677"/>
    </source>
</evidence>
<comment type="function">
    <text evidence="1">Is involved in generating a small heat-stable compound (Nod), an acylated oligomer of N-acetylglucosamine, that stimulates mitosis in various plant protoplasts.</text>
</comment>
<comment type="subcellular location">
    <subcellularLocation>
        <location evidence="2">Secreted</location>
    </subcellularLocation>
</comment>
<dbReference type="SUPFAM" id="SSF88713">
    <property type="entry name" value="Glycoside hydrolase/deacetylase"/>
    <property type="match status" value="1"/>
</dbReference>
<evidence type="ECO:0000256" key="5">
    <source>
        <dbReference type="ARBA" id="ARBA00022729"/>
    </source>
</evidence>
<evidence type="ECO:0000256" key="4">
    <source>
        <dbReference type="ARBA" id="ARBA00020071"/>
    </source>
</evidence>
<dbReference type="Pfam" id="PF01522">
    <property type="entry name" value="Polysacc_deac_1"/>
    <property type="match status" value="2"/>
</dbReference>
<dbReference type="GO" id="GO:0016810">
    <property type="term" value="F:hydrolase activity, acting on carbon-nitrogen (but not peptide) bonds"/>
    <property type="evidence" value="ECO:0007669"/>
    <property type="project" value="InterPro"/>
</dbReference>
<evidence type="ECO:0000256" key="3">
    <source>
        <dbReference type="ARBA" id="ARBA00010973"/>
    </source>
</evidence>
<evidence type="ECO:0000313" key="9">
    <source>
        <dbReference type="Proteomes" id="UP000530564"/>
    </source>
</evidence>
<dbReference type="GO" id="GO:0005576">
    <property type="term" value="C:extracellular region"/>
    <property type="evidence" value="ECO:0007669"/>
    <property type="project" value="UniProtKB-SubCell"/>
</dbReference>
<feature type="domain" description="NodB homology" evidence="7">
    <location>
        <begin position="85"/>
        <end position="329"/>
    </location>
</feature>
<sequence length="329" mass="36465">MSRIRRIARKVRNRLATAGRRTFGLPAGPAILMYHRVNEPGYDPWELAVTPARFDEQLAWLKRRRTVLPLVEFAERHARGDLPRDAIAITFDDGYACNGHNAAPLLAAHGLPATVFLATSAISAEHEYWWDDLERIVVGAPVTSMNVEVDGQRHAFDLGAVGDLHAPNPQRQAAYKALWQAMRLLDPVERRALLADLAQRHGMPSARRSSHRSMTREEIQTLASEGVISFGAHSVNHPALSELSREEQRIEIETSREVCAELLGSTPSTFAYPFGDYSDVTVDVVRDAGFAVAVTTDADVVRKGADRLRLPRLQVGDWPARRLSAVLSA</sequence>
<evidence type="ECO:0000313" key="8">
    <source>
        <dbReference type="EMBL" id="MBB3891684.1"/>
    </source>
</evidence>
<dbReference type="PANTHER" id="PTHR34216">
    <property type="match status" value="1"/>
</dbReference>